<reference evidence="1" key="1">
    <citation type="journal article" date="2013" name="BMC Genomics">
        <title>Unscrambling butterfly oogenesis.</title>
        <authorList>
            <person name="Carter J.M."/>
            <person name="Baker S.C."/>
            <person name="Pink R."/>
            <person name="Carter D.R."/>
            <person name="Collins A."/>
            <person name="Tomlin J."/>
            <person name="Gibbs M."/>
            <person name="Breuker C.J."/>
        </authorList>
    </citation>
    <scope>NUCLEOTIDE SEQUENCE</scope>
    <source>
        <tissue evidence="1">Ovary</tissue>
    </source>
</reference>
<dbReference type="EMBL" id="GAIX01005070">
    <property type="protein sequence ID" value="JAA87490.1"/>
    <property type="molecule type" value="Transcribed_RNA"/>
</dbReference>
<accession>S4PJ98</accession>
<proteinExistence type="predicted"/>
<name>S4PJ98_9NEOP</name>
<evidence type="ECO:0000313" key="1">
    <source>
        <dbReference type="EMBL" id="JAA87490.1"/>
    </source>
</evidence>
<protein>
    <submittedName>
        <fullName evidence="1">Uncharacterized protein</fullName>
    </submittedName>
</protein>
<organism evidence="1">
    <name type="scientific">Pararge aegeria</name>
    <name type="common">speckled wood butterfly</name>
    <dbReference type="NCBI Taxonomy" id="116150"/>
    <lineage>
        <taxon>Eukaryota</taxon>
        <taxon>Metazoa</taxon>
        <taxon>Ecdysozoa</taxon>
        <taxon>Arthropoda</taxon>
        <taxon>Hexapoda</taxon>
        <taxon>Insecta</taxon>
        <taxon>Pterygota</taxon>
        <taxon>Neoptera</taxon>
        <taxon>Endopterygota</taxon>
        <taxon>Lepidoptera</taxon>
        <taxon>Glossata</taxon>
        <taxon>Ditrysia</taxon>
        <taxon>Papilionoidea</taxon>
        <taxon>Nymphalidae</taxon>
        <taxon>Satyrinae</taxon>
        <taxon>Satyrini</taxon>
        <taxon>Parargina</taxon>
        <taxon>Pararge</taxon>
    </lineage>
</organism>
<sequence length="80" mass="9502">MKMSKLQNNAHFYKTTLKGVLLAVEISHKNLIFYATIFSYGGSFNSCTKFRSDNHNIVWFYIQSQMDTTKRMWSWIILKQ</sequence>
<reference evidence="1" key="2">
    <citation type="submission" date="2013-05" db="EMBL/GenBank/DDBJ databases">
        <authorList>
            <person name="Carter J.-M."/>
            <person name="Baker S.C."/>
            <person name="Pink R."/>
            <person name="Carter D.R.F."/>
            <person name="Collins A."/>
            <person name="Tomlin J."/>
            <person name="Gibbs M."/>
            <person name="Breuker C.J."/>
        </authorList>
    </citation>
    <scope>NUCLEOTIDE SEQUENCE</scope>
    <source>
        <tissue evidence="1">Ovary</tissue>
    </source>
</reference>
<dbReference type="AlphaFoldDB" id="S4PJ98"/>